<dbReference type="EMBL" id="CP136894">
    <property type="protein sequence ID" value="WOL07823.1"/>
    <property type="molecule type" value="Genomic_DNA"/>
</dbReference>
<reference evidence="1 2" key="1">
    <citation type="submission" date="2023-10" db="EMBL/GenBank/DDBJ databases">
        <title>Chromosome-scale genome assembly provides insights into flower coloration mechanisms of Canna indica.</title>
        <authorList>
            <person name="Li C."/>
        </authorList>
    </citation>
    <scope>NUCLEOTIDE SEQUENCE [LARGE SCALE GENOMIC DNA]</scope>
    <source>
        <tissue evidence="1">Flower</tissue>
    </source>
</reference>
<keyword evidence="2" id="KW-1185">Reference proteome</keyword>
<dbReference type="Proteomes" id="UP001327560">
    <property type="component" value="Chromosome 5"/>
</dbReference>
<organism evidence="1 2">
    <name type="scientific">Canna indica</name>
    <name type="common">Indian-shot</name>
    <dbReference type="NCBI Taxonomy" id="4628"/>
    <lineage>
        <taxon>Eukaryota</taxon>
        <taxon>Viridiplantae</taxon>
        <taxon>Streptophyta</taxon>
        <taxon>Embryophyta</taxon>
        <taxon>Tracheophyta</taxon>
        <taxon>Spermatophyta</taxon>
        <taxon>Magnoliopsida</taxon>
        <taxon>Liliopsida</taxon>
        <taxon>Zingiberales</taxon>
        <taxon>Cannaceae</taxon>
        <taxon>Canna</taxon>
    </lineage>
</organism>
<dbReference type="PANTHER" id="PTHR35324:SF4">
    <property type="entry name" value="EXPRESSED PROTEIN"/>
    <property type="match status" value="1"/>
</dbReference>
<protein>
    <submittedName>
        <fullName evidence="1">Uncharacterized protein</fullName>
    </submittedName>
</protein>
<dbReference type="PANTHER" id="PTHR35324">
    <property type="entry name" value="BNAA08G03750D PROTEIN"/>
    <property type="match status" value="1"/>
</dbReference>
<sequence>MASSSSTSFGDEIQLPAAAPSPVVTTCLHLKLDAAPGRSLDRDAVLRRIRRQKRVNLLQTALRLEPAAADKDAEPNRWLDDAFSSP</sequence>
<evidence type="ECO:0000313" key="2">
    <source>
        <dbReference type="Proteomes" id="UP001327560"/>
    </source>
</evidence>
<accession>A0AAQ3KIX2</accession>
<evidence type="ECO:0000313" key="1">
    <source>
        <dbReference type="EMBL" id="WOL07823.1"/>
    </source>
</evidence>
<gene>
    <name evidence="1" type="ORF">Cni_G16572</name>
</gene>
<name>A0AAQ3KIX2_9LILI</name>
<dbReference type="AlphaFoldDB" id="A0AAQ3KIX2"/>
<proteinExistence type="predicted"/>